<organism evidence="4 5">
    <name type="scientific">Brenthis ino</name>
    <name type="common">lesser marbled fritillary</name>
    <dbReference type="NCBI Taxonomy" id="405034"/>
    <lineage>
        <taxon>Eukaryota</taxon>
        <taxon>Metazoa</taxon>
        <taxon>Ecdysozoa</taxon>
        <taxon>Arthropoda</taxon>
        <taxon>Hexapoda</taxon>
        <taxon>Insecta</taxon>
        <taxon>Pterygota</taxon>
        <taxon>Neoptera</taxon>
        <taxon>Endopterygota</taxon>
        <taxon>Lepidoptera</taxon>
        <taxon>Glossata</taxon>
        <taxon>Ditrysia</taxon>
        <taxon>Papilionoidea</taxon>
        <taxon>Nymphalidae</taxon>
        <taxon>Heliconiinae</taxon>
        <taxon>Argynnini</taxon>
        <taxon>Brenthis</taxon>
    </lineage>
</organism>
<dbReference type="EMBL" id="OV170234">
    <property type="protein sequence ID" value="CAH0719516.1"/>
    <property type="molecule type" value="Genomic_DNA"/>
</dbReference>
<dbReference type="PROSITE" id="PS51203">
    <property type="entry name" value="CS"/>
    <property type="match status" value="1"/>
</dbReference>
<evidence type="ECO:0000313" key="4">
    <source>
        <dbReference type="EMBL" id="CAH0719516.1"/>
    </source>
</evidence>
<dbReference type="CDD" id="cd06467">
    <property type="entry name" value="p23_NUDC_like"/>
    <property type="match status" value="1"/>
</dbReference>
<dbReference type="GO" id="GO:0051082">
    <property type="term" value="F:unfolded protein binding"/>
    <property type="evidence" value="ECO:0007669"/>
    <property type="project" value="TreeGrafter"/>
</dbReference>
<evidence type="ECO:0000256" key="2">
    <source>
        <dbReference type="SAM" id="MobiDB-lite"/>
    </source>
</evidence>
<evidence type="ECO:0000259" key="3">
    <source>
        <dbReference type="PROSITE" id="PS51203"/>
    </source>
</evidence>
<name>A0A8J9Y9D2_9NEOP</name>
<feature type="compositionally biased region" description="Basic and acidic residues" evidence="2">
    <location>
        <begin position="576"/>
        <end position="589"/>
    </location>
</feature>
<feature type="region of interest" description="Disordered" evidence="2">
    <location>
        <begin position="571"/>
        <end position="591"/>
    </location>
</feature>
<dbReference type="OrthoDB" id="515366at2759"/>
<feature type="domain" description="CS" evidence="3">
    <location>
        <begin position="610"/>
        <end position="698"/>
    </location>
</feature>
<protein>
    <recommendedName>
        <fullName evidence="3">CS domain-containing protein</fullName>
    </recommendedName>
</protein>
<dbReference type="Pfam" id="PF14529">
    <property type="entry name" value="Exo_endo_phos_2"/>
    <property type="match status" value="1"/>
</dbReference>
<dbReference type="Proteomes" id="UP000838878">
    <property type="component" value="Chromosome 14"/>
</dbReference>
<dbReference type="InterPro" id="IPR005135">
    <property type="entry name" value="Endo/exonuclease/phosphatase"/>
</dbReference>
<dbReference type="Gene3D" id="2.60.40.790">
    <property type="match status" value="1"/>
</dbReference>
<dbReference type="AlphaFoldDB" id="A0A8J9Y9D2"/>
<keyword evidence="1" id="KW-0597">Phosphoprotein</keyword>
<dbReference type="Pfam" id="PF14050">
    <property type="entry name" value="Nudc_N"/>
    <property type="match status" value="1"/>
</dbReference>
<dbReference type="InterPro" id="IPR025934">
    <property type="entry name" value="NudC_N_dom"/>
</dbReference>
<dbReference type="PANTHER" id="PTHR12356:SF19">
    <property type="entry name" value="NUDC DOMAIN-CONTAINING PROTEIN 3"/>
    <property type="match status" value="1"/>
</dbReference>
<dbReference type="GO" id="GO:0006457">
    <property type="term" value="P:protein folding"/>
    <property type="evidence" value="ECO:0007669"/>
    <property type="project" value="TreeGrafter"/>
</dbReference>
<dbReference type="GO" id="GO:0003824">
    <property type="term" value="F:catalytic activity"/>
    <property type="evidence" value="ECO:0007669"/>
    <property type="project" value="InterPro"/>
</dbReference>
<feature type="non-terminal residue" evidence="4">
    <location>
        <position position="775"/>
    </location>
</feature>
<dbReference type="Pfam" id="PF04969">
    <property type="entry name" value="CS"/>
    <property type="match status" value="1"/>
</dbReference>
<dbReference type="InterPro" id="IPR007052">
    <property type="entry name" value="CS_dom"/>
</dbReference>
<dbReference type="InterPro" id="IPR036691">
    <property type="entry name" value="Endo/exonu/phosph_ase_sf"/>
</dbReference>
<accession>A0A8J9Y9D2</accession>
<evidence type="ECO:0000256" key="1">
    <source>
        <dbReference type="ARBA" id="ARBA00022553"/>
    </source>
</evidence>
<proteinExistence type="predicted"/>
<gene>
    <name evidence="4" type="ORF">BINO364_LOCUS5849</name>
</gene>
<dbReference type="PANTHER" id="PTHR12356">
    <property type="entry name" value="NUCLEAR MOVEMENT PROTEIN NUDC"/>
    <property type="match status" value="1"/>
</dbReference>
<dbReference type="InterPro" id="IPR008978">
    <property type="entry name" value="HSP20-like_chaperone"/>
</dbReference>
<dbReference type="Gene3D" id="3.60.10.10">
    <property type="entry name" value="Endonuclease/exonuclease/phosphatase"/>
    <property type="match status" value="1"/>
</dbReference>
<keyword evidence="5" id="KW-1185">Reference proteome</keyword>
<dbReference type="SUPFAM" id="SSF49764">
    <property type="entry name" value="HSP20-like chaperones"/>
    <property type="match status" value="1"/>
</dbReference>
<reference evidence="4" key="1">
    <citation type="submission" date="2021-12" db="EMBL/GenBank/DDBJ databases">
        <authorList>
            <person name="Martin H S."/>
        </authorList>
    </citation>
    <scope>NUCLEOTIDE SEQUENCE</scope>
</reference>
<sequence length="775" mass="88799">MECTKLETQINRIRTTPESGKNTHRHYRRDGYGGVAIIVHWSIKAQQLPFNIENSGIECVYVKIFNCGDIENIISLYCPPAVNTLPQDWSSIFSKFRQGTVLAGDFNGHHCMWSCKSDARGVQIYDSLLESSFISLNDCQDTRFKMVNGSIQKSSPDISLVTEDIAIKFNWNIMNENLGSDHLMIKMKVETNSRFYNMVRKRNFKKADWAKYSISVERQLNRCTLPIDNQEAYNFFINIINAAADEAIPYINICMCPMSASKFIPKPYWSPYISHVVAKRRLALAKFRKNPTPTNLTDLQEKVGLSQREIKRSRGKSWEKFCDGIDSKISYGEMWSRMKWIKGFRTPRSVIDRNIAESLLCELAPDSVAPISPIFQSRNSKLLTPISVQELNNCYKKSDTAPAYRVRARYFFAYFAPSCLALSSCRSLADVKLSKANELRQAFRIRLIMANSFEYAKYDDVFTSILENEKSILGFLSAIFNFLARRTDFYYVSTNPRDEMGFPPGVAEELVLKVLKKCDPKNWSVGMDKETDINNEIMCSTVAQEVEVVAEDEEPSDGIVDEEVSKNEEILSASSKKNDGTNEDDKSIFPEDYEPPVIVTQKNSEAYNGAVRDKYSWSQTIMDLDITIKLPPDIKSSKDLKVTINPGDICVVHLNGDVIIKDLLPYRIKTIDSFWSISEGKLLIHLEKIQERWWHKLLNEEEEIDLSKIDCSRPLDELPEDSVAKVRELQWNQEQKLKGLPTSDEIRNVQLLKKAWNSEGSPFKGKEFNPNIFQK</sequence>
<dbReference type="GO" id="GO:0005737">
    <property type="term" value="C:cytoplasm"/>
    <property type="evidence" value="ECO:0007669"/>
    <property type="project" value="TreeGrafter"/>
</dbReference>
<dbReference type="InterPro" id="IPR037898">
    <property type="entry name" value="NudC_fam"/>
</dbReference>
<evidence type="ECO:0000313" key="5">
    <source>
        <dbReference type="Proteomes" id="UP000838878"/>
    </source>
</evidence>
<dbReference type="SUPFAM" id="SSF56219">
    <property type="entry name" value="DNase I-like"/>
    <property type="match status" value="1"/>
</dbReference>